<dbReference type="EMBL" id="LFMI01000174">
    <property type="protein sequence ID" value="OTA01034.1"/>
    <property type="molecule type" value="Genomic_DNA"/>
</dbReference>
<organism evidence="2 3">
    <name type="scientific">Trichoderma parareesei</name>
    <name type="common">Filamentous fungus</name>
    <dbReference type="NCBI Taxonomy" id="858221"/>
    <lineage>
        <taxon>Eukaryota</taxon>
        <taxon>Fungi</taxon>
        <taxon>Dikarya</taxon>
        <taxon>Ascomycota</taxon>
        <taxon>Pezizomycotina</taxon>
        <taxon>Sordariomycetes</taxon>
        <taxon>Hypocreomycetidae</taxon>
        <taxon>Hypocreales</taxon>
        <taxon>Hypocreaceae</taxon>
        <taxon>Trichoderma</taxon>
    </lineage>
</organism>
<keyword evidence="1" id="KW-0732">Signal</keyword>
<gene>
    <name evidence="2" type="ORF">A9Z42_0013530</name>
</gene>
<evidence type="ECO:0000313" key="3">
    <source>
        <dbReference type="Proteomes" id="UP000219286"/>
    </source>
</evidence>
<dbReference type="OrthoDB" id="5229184at2759"/>
<proteinExistence type="predicted"/>
<protein>
    <submittedName>
        <fullName evidence="2">Hypothetical-protein</fullName>
    </submittedName>
</protein>
<dbReference type="AlphaFoldDB" id="A0A2H2ZNX1"/>
<comment type="caution">
    <text evidence="2">The sequence shown here is derived from an EMBL/GenBank/DDBJ whole genome shotgun (WGS) entry which is preliminary data.</text>
</comment>
<keyword evidence="3" id="KW-1185">Reference proteome</keyword>
<sequence>MLLIHLLGAALLAAATTASPLPDQELIPDGQRQSTKACVYGTPKQYDQWTIHYHEVKPPTQVPSRFVLDLAWVARHQNVGDADHFSLGSTWIPWAENRCQYTCNARKKCVSWVGYQTKHSTPEEGGFSCFFFDALIQPEDIVPRAPDELFKITHAYNRLCDDETEP</sequence>
<evidence type="ECO:0000313" key="2">
    <source>
        <dbReference type="EMBL" id="OTA01034.1"/>
    </source>
</evidence>
<feature type="chain" id="PRO_5013648611" evidence="1">
    <location>
        <begin position="19"/>
        <end position="166"/>
    </location>
</feature>
<evidence type="ECO:0000256" key="1">
    <source>
        <dbReference type="SAM" id="SignalP"/>
    </source>
</evidence>
<dbReference type="Proteomes" id="UP000219286">
    <property type="component" value="Unassembled WGS sequence"/>
</dbReference>
<reference evidence="2 3" key="1">
    <citation type="journal article" date="2015" name="Genome Announc.">
        <title>Genome sequence and annotation of Trichoderma parareesei, the ancestor of the cellulase producer Trichoderma reesei.</title>
        <authorList>
            <person name="Yang D."/>
            <person name="Pomraning K."/>
            <person name="Kopchinskiy A."/>
            <person name="Karimi Aghcheh R."/>
            <person name="Atanasova L."/>
            <person name="Chenthamara K."/>
            <person name="Baker S.E."/>
            <person name="Zhang R."/>
            <person name="Shen Q."/>
            <person name="Freitag M."/>
            <person name="Kubicek C.P."/>
            <person name="Druzhinina I.S."/>
        </authorList>
    </citation>
    <scope>NUCLEOTIDE SEQUENCE [LARGE SCALE GENOMIC DNA]</scope>
    <source>
        <strain evidence="2 3">CBS 125925</strain>
    </source>
</reference>
<feature type="signal peptide" evidence="1">
    <location>
        <begin position="1"/>
        <end position="18"/>
    </location>
</feature>
<name>A0A2H2ZNX1_TRIPA</name>
<accession>A0A2H2ZNX1</accession>